<accession>A0A8S0WBN7</accession>
<comment type="caution">
    <text evidence="1">The sequence shown here is derived from an EMBL/GenBank/DDBJ whole genome shotgun (WGS) entry which is preliminary data.</text>
</comment>
<keyword evidence="2" id="KW-1185">Reference proteome</keyword>
<dbReference type="AlphaFoldDB" id="A0A8S0WBN7"/>
<gene>
    <name evidence="1" type="ORF">AAE3_LOCUS12288</name>
</gene>
<dbReference type="Proteomes" id="UP000467700">
    <property type="component" value="Unassembled WGS sequence"/>
</dbReference>
<proteinExistence type="predicted"/>
<evidence type="ECO:0000313" key="2">
    <source>
        <dbReference type="Proteomes" id="UP000467700"/>
    </source>
</evidence>
<evidence type="ECO:0000313" key="1">
    <source>
        <dbReference type="EMBL" id="CAA7270018.1"/>
    </source>
</evidence>
<reference evidence="1 2" key="1">
    <citation type="submission" date="2020-01" db="EMBL/GenBank/DDBJ databases">
        <authorList>
            <person name="Gupta K D."/>
        </authorList>
    </citation>
    <scope>NUCLEOTIDE SEQUENCE [LARGE SCALE GENOMIC DNA]</scope>
</reference>
<protein>
    <submittedName>
        <fullName evidence="1">Uncharacterized protein</fullName>
    </submittedName>
</protein>
<organism evidence="1 2">
    <name type="scientific">Cyclocybe aegerita</name>
    <name type="common">Black poplar mushroom</name>
    <name type="synonym">Agrocybe aegerita</name>
    <dbReference type="NCBI Taxonomy" id="1973307"/>
    <lineage>
        <taxon>Eukaryota</taxon>
        <taxon>Fungi</taxon>
        <taxon>Dikarya</taxon>
        <taxon>Basidiomycota</taxon>
        <taxon>Agaricomycotina</taxon>
        <taxon>Agaricomycetes</taxon>
        <taxon>Agaricomycetidae</taxon>
        <taxon>Agaricales</taxon>
        <taxon>Agaricineae</taxon>
        <taxon>Bolbitiaceae</taxon>
        <taxon>Cyclocybe</taxon>
    </lineage>
</organism>
<name>A0A8S0WBN7_CYCAE</name>
<dbReference type="EMBL" id="CACVBS010000084">
    <property type="protein sequence ID" value="CAA7270018.1"/>
    <property type="molecule type" value="Genomic_DNA"/>
</dbReference>
<sequence>MAATGASTDSLSPPSLRLRRPLRMSQLPARLPFFDPLLLLPALDDLGCLASPPCIPASKKHKGVDHPVPPPPQKKSKVAYSCPGLPLLINHTTKPKPRSTTWAGIAHQAATMPPLPPGLGLQHSEPTPLPSFLTGLMKTSTHHSVPSFTSEGPTWKQILVSFRGTPSDLTKFFTESAVRVVNGYLRDGHSMLKVTSISCAYDGMSLTTPTIASLSDLDIVCNFVHNSLPMDTRRPLLQSKERRKITQEVLEKALRASVHTEVFAYLSTKPWIDCNLAHSTSCTVYCNIWDSQQGTRTKKALGQPVFLTGCTSISQEHVSDPAFSQCDLISPECV</sequence>